<dbReference type="Proteomes" id="UP001213000">
    <property type="component" value="Unassembled WGS sequence"/>
</dbReference>
<gene>
    <name evidence="2" type="ORF">NP233_g11518</name>
</gene>
<keyword evidence="3" id="KW-1185">Reference proteome</keyword>
<feature type="compositionally biased region" description="Pro residues" evidence="1">
    <location>
        <begin position="386"/>
        <end position="396"/>
    </location>
</feature>
<evidence type="ECO:0000313" key="2">
    <source>
        <dbReference type="EMBL" id="KAJ3558393.1"/>
    </source>
</evidence>
<sequence>MKIGFHFSSPLFLSHPIGTTREHRGLQTTVPSAALPRRPDGEARPLLDSISTDFAAKALLAGTISLVDEADIGDHFWHNHENRRKIRLGLWKLASFSDDWVSRRLQERLPHTPKFDEALDPHIVELRKLILWPQDYNRKLVPCKTANLGVMRPNQAPLTLTEHAMLNNWLHDKLCRHPTLYLETFCDAGAVRVHTITLLVAYWLKRDGAPGLDTSDEIAVRRHAWEIQKSGEEETAGHDHLLNDITRRAVADLEALMFDERLRAGRAGVRQWGLDAGYHQNNWSPYKDFVGEQDPVRVAEKWEEEIQPEWNDRGLNYIAWKEPETPQKPRTRPMPRQSIPGQETPSRQDSAAKWKQQLFREYWGMDIAIGDVEMVGHPAASTDGDGPPPDLDPTPPGQLDEELSELTELSDWSDTAPQPAPIAEPIVEVRRSARVEEGQAVYGNCRRSTMSVTSGSVGVTGELAFPAPCYSSTSQSAFATMDLPRQPIFSEDSCTLESQKVLRLYSSKDVGKRWLEENEIVFVKGSVVALWPQIVSLAREKNREGEIVGLVTSAFELTATGNTYRVT</sequence>
<organism evidence="2 3">
    <name type="scientific">Leucocoprinus birnbaumii</name>
    <dbReference type="NCBI Taxonomy" id="56174"/>
    <lineage>
        <taxon>Eukaryota</taxon>
        <taxon>Fungi</taxon>
        <taxon>Dikarya</taxon>
        <taxon>Basidiomycota</taxon>
        <taxon>Agaricomycotina</taxon>
        <taxon>Agaricomycetes</taxon>
        <taxon>Agaricomycetidae</taxon>
        <taxon>Agaricales</taxon>
        <taxon>Agaricineae</taxon>
        <taxon>Agaricaceae</taxon>
        <taxon>Leucocoprinus</taxon>
    </lineage>
</organism>
<feature type="compositionally biased region" description="Polar residues" evidence="1">
    <location>
        <begin position="339"/>
        <end position="349"/>
    </location>
</feature>
<evidence type="ECO:0000313" key="3">
    <source>
        <dbReference type="Proteomes" id="UP001213000"/>
    </source>
</evidence>
<feature type="region of interest" description="Disordered" evidence="1">
    <location>
        <begin position="376"/>
        <end position="400"/>
    </location>
</feature>
<accession>A0AAD5YKB9</accession>
<feature type="region of interest" description="Disordered" evidence="1">
    <location>
        <begin position="317"/>
        <end position="352"/>
    </location>
</feature>
<evidence type="ECO:0000256" key="1">
    <source>
        <dbReference type="SAM" id="MobiDB-lite"/>
    </source>
</evidence>
<reference evidence="2" key="1">
    <citation type="submission" date="2022-07" db="EMBL/GenBank/DDBJ databases">
        <title>Genome Sequence of Leucocoprinus birnbaumii.</title>
        <authorList>
            <person name="Buettner E."/>
        </authorList>
    </citation>
    <scope>NUCLEOTIDE SEQUENCE</scope>
    <source>
        <strain evidence="2">VT141</strain>
    </source>
</reference>
<protein>
    <submittedName>
        <fullName evidence="2">Uncharacterized protein</fullName>
    </submittedName>
</protein>
<dbReference type="AlphaFoldDB" id="A0AAD5YKB9"/>
<dbReference type="EMBL" id="JANIEX010001400">
    <property type="protein sequence ID" value="KAJ3558393.1"/>
    <property type="molecule type" value="Genomic_DNA"/>
</dbReference>
<comment type="caution">
    <text evidence="2">The sequence shown here is derived from an EMBL/GenBank/DDBJ whole genome shotgun (WGS) entry which is preliminary data.</text>
</comment>
<name>A0AAD5YKB9_9AGAR</name>
<proteinExistence type="predicted"/>